<evidence type="ECO:0000313" key="1">
    <source>
        <dbReference type="EMBL" id="GAI89113.1"/>
    </source>
</evidence>
<dbReference type="EMBL" id="BARW01022823">
    <property type="protein sequence ID" value="GAI89113.1"/>
    <property type="molecule type" value="Genomic_DNA"/>
</dbReference>
<sequence>MKLKHEELSFEQLKRSYDLKGFTCETTETVPEIKGMIGQDRAIRAI</sequence>
<accession>X1S843</accession>
<feature type="non-terminal residue" evidence="1">
    <location>
        <position position="46"/>
    </location>
</feature>
<protein>
    <submittedName>
        <fullName evidence="1">Uncharacterized protein</fullName>
    </submittedName>
</protein>
<comment type="caution">
    <text evidence="1">The sequence shown here is derived from an EMBL/GenBank/DDBJ whole genome shotgun (WGS) entry which is preliminary data.</text>
</comment>
<organism evidence="1">
    <name type="scientific">marine sediment metagenome</name>
    <dbReference type="NCBI Taxonomy" id="412755"/>
    <lineage>
        <taxon>unclassified sequences</taxon>
        <taxon>metagenomes</taxon>
        <taxon>ecological metagenomes</taxon>
    </lineage>
</organism>
<gene>
    <name evidence="1" type="ORF">S12H4_37989</name>
</gene>
<reference evidence="1" key="1">
    <citation type="journal article" date="2014" name="Front. Microbiol.">
        <title>High frequency of phylogenetically diverse reductive dehalogenase-homologous genes in deep subseafloor sedimentary metagenomes.</title>
        <authorList>
            <person name="Kawai M."/>
            <person name="Futagami T."/>
            <person name="Toyoda A."/>
            <person name="Takaki Y."/>
            <person name="Nishi S."/>
            <person name="Hori S."/>
            <person name="Arai W."/>
            <person name="Tsubouchi T."/>
            <person name="Morono Y."/>
            <person name="Uchiyama I."/>
            <person name="Ito T."/>
            <person name="Fujiyama A."/>
            <person name="Inagaki F."/>
            <person name="Takami H."/>
        </authorList>
    </citation>
    <scope>NUCLEOTIDE SEQUENCE</scope>
    <source>
        <strain evidence="1">Expedition CK06-06</strain>
    </source>
</reference>
<proteinExistence type="predicted"/>
<name>X1S843_9ZZZZ</name>
<dbReference type="AlphaFoldDB" id="X1S843"/>